<dbReference type="GO" id="GO:0003677">
    <property type="term" value="F:DNA binding"/>
    <property type="evidence" value="ECO:0007669"/>
    <property type="project" value="UniProtKB-KW"/>
</dbReference>
<accession>A0A7W7RMX5</accession>
<name>A0A7W7RMX5_9ACTN</name>
<keyword evidence="2" id="KW-0815">Transposition</keyword>
<dbReference type="RefSeq" id="WP_184584671.1">
    <property type="nucleotide sequence ID" value="NZ_JACHJT010000002.1"/>
</dbReference>
<dbReference type="InterPro" id="IPR047653">
    <property type="entry name" value="Tn3-like_transpos"/>
</dbReference>
<evidence type="ECO:0000256" key="2">
    <source>
        <dbReference type="ARBA" id="ARBA00022578"/>
    </source>
</evidence>
<dbReference type="GO" id="GO:0004803">
    <property type="term" value="F:transposase activity"/>
    <property type="evidence" value="ECO:0007669"/>
    <property type="project" value="InterPro"/>
</dbReference>
<comment type="similarity">
    <text evidence="1">Belongs to the transposase 7 family.</text>
</comment>
<dbReference type="InterPro" id="IPR025296">
    <property type="entry name" value="DUF4158"/>
</dbReference>
<evidence type="ECO:0000259" key="6">
    <source>
        <dbReference type="Pfam" id="PF13700"/>
    </source>
</evidence>
<keyword evidence="3" id="KW-0238">DNA-binding</keyword>
<dbReference type="GO" id="GO:0006313">
    <property type="term" value="P:DNA transposition"/>
    <property type="evidence" value="ECO:0007669"/>
    <property type="project" value="InterPro"/>
</dbReference>
<evidence type="ECO:0000313" key="8">
    <source>
        <dbReference type="Proteomes" id="UP000523007"/>
    </source>
</evidence>
<dbReference type="Pfam" id="PF13700">
    <property type="entry name" value="DUF4158"/>
    <property type="match status" value="1"/>
</dbReference>
<dbReference type="NCBIfam" id="NF033527">
    <property type="entry name" value="transpos_Tn3"/>
    <property type="match status" value="1"/>
</dbReference>
<gene>
    <name evidence="7" type="ORF">F4561_005823</name>
</gene>
<dbReference type="EMBL" id="JACHJT010000002">
    <property type="protein sequence ID" value="MBB4934929.1"/>
    <property type="molecule type" value="Genomic_DNA"/>
</dbReference>
<evidence type="ECO:0000256" key="1">
    <source>
        <dbReference type="ARBA" id="ARBA00009402"/>
    </source>
</evidence>
<keyword evidence="8" id="KW-1185">Reference proteome</keyword>
<protein>
    <submittedName>
        <fullName evidence="7">TnpA family transposase</fullName>
    </submittedName>
</protein>
<feature type="domain" description="Tn3 transposase DDE" evidence="5">
    <location>
        <begin position="607"/>
        <end position="998"/>
    </location>
</feature>
<sequence>MPVEFLTDDEATAYGRYAGPPSRADLERVFFLDDEDRAQVAQRRGQHMKLGFALQLVTVRWLGTFLEDPLDVPGTVLEFVAERLEIEDPSQVKRYAERRETPFDHQRDIRRVYGWRDFASAEAEFAAWVAARSWTSGDGPKAIFTEGVGWLAERKVLLPGVTTLARLVAKVRDDTTERLRGALEGLLTLGQRYVLDQLLEVAAGSRVSDLERWRKGVAPRASGPTIIKALDQVAEIEGLELADLGAEALVPPRRLGELAKYGMRADASALRRHPDGRRLATLLATVRHLESKSVDDTLELLDLLMTTELVNKAHNASDKEKVRKHPKLAKSAARLAVAVEALFASEGWGGSEERVRVAQVWEAIEAVTSRTELRAALVLVNENAGPAEAAVPDDWRSELVGRYTTVSGFLKVLPEVIEFGANAEGAPVLEAMKCLPGVLAHRSRLSAPLIPGRLIDAGVVNGPWKRLVFGHPAREDGSVNRHAYAFCVLERFWRGLKRREIYAGASTKWRSPQAELLEGAQWEAIRPEALTALSLPASPDELLAEHSRALDTALRQVGGRLIANPDVGVDEAGKIHLSGAKAVEEPPSLVDLRARTTAMLPRVELPEVVLEVMSWVPELAEAFTAVSGGRSRLKDLPVSVAACLTAHSLNVGYRPIAKKGIEALERSRLSHVYQNYFRPETLSSANAPLVDKQAGLPLAQAWGGGLVAAVDGMRFVVPVPAAFARPNRKYFGSKRGMTWLNAMNDRGMGRGAKVVSGTIRDSLHMVDVLFGLDGGELPEVVVSDTGSYSDLVFGLLELLGISYRPALADLPDQKGWRISPSADYGPLNTFARGKVDLRKIRRSWEDILRVVASIYTGTVRTYDVVTMLQRDGHPTALGEAIASYGRIFKTLHILHYIDVDETYRRDIKDIRNLQENRHSLARKICHGKKGELYHRYERGLENQLGALGLVLNCATLWTTVYLDAAVGRLKAQGYPVREEDMARLSPFVHSHLGVHGTYTFALPELAPGAIRDLRDPDTAEDDDEI</sequence>
<evidence type="ECO:0000313" key="7">
    <source>
        <dbReference type="EMBL" id="MBB4934929.1"/>
    </source>
</evidence>
<keyword evidence="4" id="KW-0233">DNA recombination</keyword>
<evidence type="ECO:0000256" key="4">
    <source>
        <dbReference type="ARBA" id="ARBA00023172"/>
    </source>
</evidence>
<dbReference type="Pfam" id="PF01526">
    <property type="entry name" value="DDE_Tnp_Tn3"/>
    <property type="match status" value="1"/>
</dbReference>
<proteinExistence type="inferred from homology"/>
<evidence type="ECO:0000256" key="3">
    <source>
        <dbReference type="ARBA" id="ARBA00023125"/>
    </source>
</evidence>
<dbReference type="AlphaFoldDB" id="A0A7W7RMX5"/>
<evidence type="ECO:0000259" key="5">
    <source>
        <dbReference type="Pfam" id="PF01526"/>
    </source>
</evidence>
<dbReference type="InterPro" id="IPR002513">
    <property type="entry name" value="Tn3_Tnp_DDE_dom"/>
</dbReference>
<comment type="caution">
    <text evidence="7">The sequence shown here is derived from an EMBL/GenBank/DDBJ whole genome shotgun (WGS) entry which is preliminary data.</text>
</comment>
<feature type="domain" description="DUF4158" evidence="6">
    <location>
        <begin position="5"/>
        <end position="171"/>
    </location>
</feature>
<organism evidence="7 8">
    <name type="scientific">Lipingzhangella halophila</name>
    <dbReference type="NCBI Taxonomy" id="1783352"/>
    <lineage>
        <taxon>Bacteria</taxon>
        <taxon>Bacillati</taxon>
        <taxon>Actinomycetota</taxon>
        <taxon>Actinomycetes</taxon>
        <taxon>Streptosporangiales</taxon>
        <taxon>Nocardiopsidaceae</taxon>
        <taxon>Lipingzhangella</taxon>
    </lineage>
</organism>
<dbReference type="Proteomes" id="UP000523007">
    <property type="component" value="Unassembled WGS sequence"/>
</dbReference>
<reference evidence="7 8" key="1">
    <citation type="submission" date="2020-08" db="EMBL/GenBank/DDBJ databases">
        <title>Sequencing the genomes of 1000 actinobacteria strains.</title>
        <authorList>
            <person name="Klenk H.-P."/>
        </authorList>
    </citation>
    <scope>NUCLEOTIDE SEQUENCE [LARGE SCALE GENOMIC DNA]</scope>
    <source>
        <strain evidence="7 8">DSM 102030</strain>
    </source>
</reference>